<name>A0A7S7SMS5_PALFE</name>
<dbReference type="KEGG" id="pfer:IRI77_07550"/>
<gene>
    <name evidence="7" type="ORF">IRI77_07550</name>
</gene>
<keyword evidence="8" id="KW-1185">Reference proteome</keyword>
<protein>
    <submittedName>
        <fullName evidence="7">TldD/PmbA family protein</fullName>
    </submittedName>
</protein>
<dbReference type="PANTHER" id="PTHR30624:SF10">
    <property type="entry name" value="CONSERVED PROTEIN"/>
    <property type="match status" value="1"/>
</dbReference>
<keyword evidence="2" id="KW-0645">Protease</keyword>
<evidence type="ECO:0000256" key="3">
    <source>
        <dbReference type="ARBA" id="ARBA00022801"/>
    </source>
</evidence>
<evidence type="ECO:0000256" key="4">
    <source>
        <dbReference type="ARBA" id="ARBA00023049"/>
    </source>
</evidence>
<sequence>MLTRRTFLESSAATALATRLFAAPAGSNKPNAELESLGAVALNEAKKQKATYCDIRIIRYRRQFVNVRLNPERGTGKTLEVPNVADTGSFGFGVRVIADGAWGFAASPFVTKDEIARITREAITVARANAVLQSRPLVLAPVGAYRDRWQTPHESDPFAVPLEQKLELIRSAAAEVKKGKGVFAAGCNLSFRSEDKYFASSEGSSIQQLNLQTYGQVNGTAVDMKRGISRSRRFQPPQVTAGYEYIPIMNLVENAQRVREEVIEHLNAPAVTAGKKDLVLLPSHLWLTIHESLGHSTELDRALGYEANYAGTSFLTPDKLGKERVGSEIVNVWGDRTNDRGLATTAYDDDGVKTTKFPIIEKGIFKHYQTIRDQASLIGEKESRGCCYADSWSSVPFQRMPNVWLEPGKQGTSLDDLISGVEDGILIDGDGSFSIDQQRYNFQFGGDAFWAIKGGKKQGMVSQVAYQSRTTDFWQACDLIAGPSYWQQWGAANDGKGEPGQINSVSHGCSPARFRQINVIVTD</sequence>
<keyword evidence="4" id="KW-0482">Metalloprotease</keyword>
<dbReference type="InterPro" id="IPR036059">
    <property type="entry name" value="TldD/PmbA_sf"/>
</dbReference>
<organism evidence="7 8">
    <name type="scientific">Paludibaculum fermentans</name>
    <dbReference type="NCBI Taxonomy" id="1473598"/>
    <lineage>
        <taxon>Bacteria</taxon>
        <taxon>Pseudomonadati</taxon>
        <taxon>Acidobacteriota</taxon>
        <taxon>Terriglobia</taxon>
        <taxon>Bryobacterales</taxon>
        <taxon>Bryobacteraceae</taxon>
        <taxon>Paludibaculum</taxon>
    </lineage>
</organism>
<feature type="domain" description="Metalloprotease TldD/E N-terminal" evidence="5">
    <location>
        <begin position="83"/>
        <end position="126"/>
    </location>
</feature>
<dbReference type="Pfam" id="PF01523">
    <property type="entry name" value="PmbA_TldD_1st"/>
    <property type="match status" value="1"/>
</dbReference>
<dbReference type="RefSeq" id="WP_194451458.1">
    <property type="nucleotide sequence ID" value="NZ_CP063849.1"/>
</dbReference>
<reference evidence="7 8" key="1">
    <citation type="submission" date="2020-10" db="EMBL/GenBank/DDBJ databases">
        <title>Complete genome sequence of Paludibaculum fermentans P105T, a facultatively anaerobic acidobacterium capable of dissimilatory Fe(III) reduction.</title>
        <authorList>
            <person name="Dedysh S.N."/>
            <person name="Beletsky A.V."/>
            <person name="Kulichevskaya I.S."/>
            <person name="Mardanov A.V."/>
            <person name="Ravin N.V."/>
        </authorList>
    </citation>
    <scope>NUCLEOTIDE SEQUENCE [LARGE SCALE GENOMIC DNA]</scope>
    <source>
        <strain evidence="7 8">P105</strain>
    </source>
</reference>
<dbReference type="Gene3D" id="3.30.2290.10">
    <property type="entry name" value="PmbA/TldD superfamily"/>
    <property type="match status" value="1"/>
</dbReference>
<evidence type="ECO:0000313" key="8">
    <source>
        <dbReference type="Proteomes" id="UP000593892"/>
    </source>
</evidence>
<dbReference type="InterPro" id="IPR006311">
    <property type="entry name" value="TAT_signal"/>
</dbReference>
<feature type="domain" description="Metalloprotease TldD/E C-terminal" evidence="6">
    <location>
        <begin position="279"/>
        <end position="517"/>
    </location>
</feature>
<dbReference type="PROSITE" id="PS51318">
    <property type="entry name" value="TAT"/>
    <property type="match status" value="1"/>
</dbReference>
<dbReference type="InterPro" id="IPR051463">
    <property type="entry name" value="Peptidase_U62_metallo"/>
</dbReference>
<comment type="similarity">
    <text evidence="1">Belongs to the peptidase U62 family.</text>
</comment>
<dbReference type="Pfam" id="PF19289">
    <property type="entry name" value="PmbA_TldD_3rd"/>
    <property type="match status" value="1"/>
</dbReference>
<evidence type="ECO:0000313" key="7">
    <source>
        <dbReference type="EMBL" id="QOY89796.1"/>
    </source>
</evidence>
<accession>A0A7S7SMS5</accession>
<evidence type="ECO:0000256" key="1">
    <source>
        <dbReference type="ARBA" id="ARBA00005836"/>
    </source>
</evidence>
<dbReference type="SUPFAM" id="SSF111283">
    <property type="entry name" value="Putative modulator of DNA gyrase, PmbA/TldD"/>
    <property type="match status" value="1"/>
</dbReference>
<dbReference type="EMBL" id="CP063849">
    <property type="protein sequence ID" value="QOY89796.1"/>
    <property type="molecule type" value="Genomic_DNA"/>
</dbReference>
<evidence type="ECO:0000259" key="5">
    <source>
        <dbReference type="Pfam" id="PF01523"/>
    </source>
</evidence>
<evidence type="ECO:0000259" key="6">
    <source>
        <dbReference type="Pfam" id="PF19289"/>
    </source>
</evidence>
<dbReference type="AlphaFoldDB" id="A0A7S7SMS5"/>
<dbReference type="InterPro" id="IPR045569">
    <property type="entry name" value="Metalloprtase-TldD/E_C"/>
</dbReference>
<dbReference type="Proteomes" id="UP000593892">
    <property type="component" value="Chromosome"/>
</dbReference>
<dbReference type="GO" id="GO:0006508">
    <property type="term" value="P:proteolysis"/>
    <property type="evidence" value="ECO:0007669"/>
    <property type="project" value="UniProtKB-KW"/>
</dbReference>
<dbReference type="InterPro" id="IPR002510">
    <property type="entry name" value="Metalloprtase-TldD/E_N"/>
</dbReference>
<proteinExistence type="inferred from homology"/>
<dbReference type="GO" id="GO:0008237">
    <property type="term" value="F:metallopeptidase activity"/>
    <property type="evidence" value="ECO:0007669"/>
    <property type="project" value="UniProtKB-KW"/>
</dbReference>
<keyword evidence="3" id="KW-0378">Hydrolase</keyword>
<dbReference type="GO" id="GO:0005829">
    <property type="term" value="C:cytosol"/>
    <property type="evidence" value="ECO:0007669"/>
    <property type="project" value="TreeGrafter"/>
</dbReference>
<dbReference type="PANTHER" id="PTHR30624">
    <property type="entry name" value="UNCHARACTERIZED PROTEIN TLDD AND PMBA"/>
    <property type="match status" value="1"/>
</dbReference>
<dbReference type="InterPro" id="IPR035068">
    <property type="entry name" value="TldD/PmbA_N"/>
</dbReference>
<evidence type="ECO:0000256" key="2">
    <source>
        <dbReference type="ARBA" id="ARBA00022670"/>
    </source>
</evidence>